<proteinExistence type="predicted"/>
<evidence type="ECO:0008006" key="4">
    <source>
        <dbReference type="Google" id="ProtNLM"/>
    </source>
</evidence>
<evidence type="ECO:0000256" key="1">
    <source>
        <dbReference type="SAM" id="SignalP"/>
    </source>
</evidence>
<name>A0ABS4V463_9ACTN</name>
<gene>
    <name evidence="2" type="ORF">JOF59_001099</name>
</gene>
<dbReference type="EMBL" id="JAGINS010000001">
    <property type="protein sequence ID" value="MBP2358699.1"/>
    <property type="molecule type" value="Genomic_DNA"/>
</dbReference>
<sequence length="218" mass="22294">MRGSRYAVCCAAVLMTALLTGCQTDTGSGTGPSVSVEGLAQTADEVGPEGADTCPLPYDFAKAASAAEIPGEAGPGLASGGGDESTATAENGFEAEQDEPFAGNPGALVSCWFHVGEQSVQVHLIAAEKPQPEYLLAPLLVSVSGQEVDAVNSYLRRTEKGAPGRPVLGSTGDYATVRVEPDGEGHAALLLTPGDADTDRLDGKQLTDLSRALYAQIT</sequence>
<protein>
    <recommendedName>
        <fullName evidence="4">DUF3558 domain-containing protein</fullName>
    </recommendedName>
</protein>
<feature type="chain" id="PRO_5046425379" description="DUF3558 domain-containing protein" evidence="1">
    <location>
        <begin position="22"/>
        <end position="218"/>
    </location>
</feature>
<evidence type="ECO:0000313" key="3">
    <source>
        <dbReference type="Proteomes" id="UP001519311"/>
    </source>
</evidence>
<reference evidence="2 3" key="1">
    <citation type="submission" date="2021-03" db="EMBL/GenBank/DDBJ databases">
        <title>Sequencing the genomes of 1000 actinobacteria strains.</title>
        <authorList>
            <person name="Klenk H.-P."/>
        </authorList>
    </citation>
    <scope>NUCLEOTIDE SEQUENCE [LARGE SCALE GENOMIC DNA]</scope>
    <source>
        <strain evidence="2 3">DSM 40843</strain>
    </source>
</reference>
<accession>A0ABS4V463</accession>
<dbReference type="PROSITE" id="PS51257">
    <property type="entry name" value="PROKAR_LIPOPROTEIN"/>
    <property type="match status" value="1"/>
</dbReference>
<feature type="signal peptide" evidence="1">
    <location>
        <begin position="1"/>
        <end position="21"/>
    </location>
</feature>
<comment type="caution">
    <text evidence="2">The sequence shown here is derived from an EMBL/GenBank/DDBJ whole genome shotgun (WGS) entry which is preliminary data.</text>
</comment>
<keyword evidence="3" id="KW-1185">Reference proteome</keyword>
<dbReference type="Proteomes" id="UP001519311">
    <property type="component" value="Unassembled WGS sequence"/>
</dbReference>
<organism evidence="2 3">
    <name type="scientific">Streptomyces clavifer</name>
    <dbReference type="NCBI Taxonomy" id="68188"/>
    <lineage>
        <taxon>Bacteria</taxon>
        <taxon>Bacillati</taxon>
        <taxon>Actinomycetota</taxon>
        <taxon>Actinomycetes</taxon>
        <taxon>Kitasatosporales</taxon>
        <taxon>Streptomycetaceae</taxon>
        <taxon>Streptomyces</taxon>
    </lineage>
</organism>
<dbReference type="RefSeq" id="WP_209469633.1">
    <property type="nucleotide sequence ID" value="NZ_BMWJ01000024.1"/>
</dbReference>
<evidence type="ECO:0000313" key="2">
    <source>
        <dbReference type="EMBL" id="MBP2358699.1"/>
    </source>
</evidence>
<keyword evidence="1" id="KW-0732">Signal</keyword>